<dbReference type="NCBIfam" id="TIGR00251">
    <property type="entry name" value="DUF167 family protein"/>
    <property type="match status" value="1"/>
</dbReference>
<dbReference type="HAMAP" id="MF_00634">
    <property type="entry name" value="UPF0235"/>
    <property type="match status" value="1"/>
</dbReference>
<dbReference type="OrthoDB" id="9800587at2"/>
<dbReference type="InterPro" id="IPR036591">
    <property type="entry name" value="YggU-like_sf"/>
</dbReference>
<dbReference type="GO" id="GO:0005737">
    <property type="term" value="C:cytoplasm"/>
    <property type="evidence" value="ECO:0007669"/>
    <property type="project" value="TreeGrafter"/>
</dbReference>
<dbReference type="AlphaFoldDB" id="A0A4R9HYE1"/>
<sequence length="75" mass="8357">MKLTVKVKPNNKNPGIDFTTETECTVRLKSLPVDGKANEELIAQLAKHFKVPKGNIEIISGFTSKTKKVSILFRD</sequence>
<comment type="caution">
    <text evidence="3">The sequence shown here is derived from an EMBL/GenBank/DDBJ whole genome shotgun (WGS) entry which is preliminary data.</text>
</comment>
<dbReference type="EMBL" id="RQFK01000038">
    <property type="protein sequence ID" value="TGK77575.1"/>
    <property type="molecule type" value="Genomic_DNA"/>
</dbReference>
<keyword evidence="4" id="KW-1185">Reference proteome</keyword>
<reference evidence="3" key="1">
    <citation type="journal article" date="2019" name="PLoS Negl. Trop. Dis.">
        <title>Revisiting the worldwide diversity of Leptospira species in the environment.</title>
        <authorList>
            <person name="Vincent A.T."/>
            <person name="Schiettekatte O."/>
            <person name="Bourhy P."/>
            <person name="Veyrier F.J."/>
            <person name="Picardeau M."/>
        </authorList>
    </citation>
    <scope>NUCLEOTIDE SEQUENCE [LARGE SCALE GENOMIC DNA]</scope>
    <source>
        <strain evidence="3">201800287</strain>
    </source>
</reference>
<dbReference type="Pfam" id="PF02594">
    <property type="entry name" value="DUF167"/>
    <property type="match status" value="1"/>
</dbReference>
<accession>A0A4R9HYE1</accession>
<dbReference type="SMART" id="SM01152">
    <property type="entry name" value="DUF167"/>
    <property type="match status" value="1"/>
</dbReference>
<evidence type="ECO:0000313" key="3">
    <source>
        <dbReference type="EMBL" id="TGK77575.1"/>
    </source>
</evidence>
<dbReference type="InterPro" id="IPR003746">
    <property type="entry name" value="DUF167"/>
</dbReference>
<evidence type="ECO:0000313" key="4">
    <source>
        <dbReference type="Proteomes" id="UP000298009"/>
    </source>
</evidence>
<dbReference type="Proteomes" id="UP000298009">
    <property type="component" value="Unassembled WGS sequence"/>
</dbReference>
<dbReference type="PANTHER" id="PTHR13420:SF7">
    <property type="entry name" value="UPF0235 PROTEIN C15ORF40"/>
    <property type="match status" value="1"/>
</dbReference>
<protein>
    <recommendedName>
        <fullName evidence="2">UPF0235 protein EHQ24_19050</fullName>
    </recommendedName>
</protein>
<name>A0A4R9HYE1_9LEPT</name>
<dbReference type="RefSeq" id="WP_135603177.1">
    <property type="nucleotide sequence ID" value="NZ_RQFK01000038.1"/>
</dbReference>
<dbReference type="PANTHER" id="PTHR13420">
    <property type="entry name" value="UPF0235 PROTEIN C15ORF40"/>
    <property type="match status" value="1"/>
</dbReference>
<dbReference type="SUPFAM" id="SSF69786">
    <property type="entry name" value="YggU-like"/>
    <property type="match status" value="1"/>
</dbReference>
<proteinExistence type="inferred from homology"/>
<comment type="similarity">
    <text evidence="1 2">Belongs to the UPF0235 family.</text>
</comment>
<evidence type="ECO:0000256" key="1">
    <source>
        <dbReference type="ARBA" id="ARBA00010364"/>
    </source>
</evidence>
<gene>
    <name evidence="3" type="ORF">EHQ24_19050</name>
</gene>
<evidence type="ECO:0000256" key="2">
    <source>
        <dbReference type="HAMAP-Rule" id="MF_00634"/>
    </source>
</evidence>
<organism evidence="3 4">
    <name type="scientific">Leptospira noumeaensis</name>
    <dbReference type="NCBI Taxonomy" id="2484964"/>
    <lineage>
        <taxon>Bacteria</taxon>
        <taxon>Pseudomonadati</taxon>
        <taxon>Spirochaetota</taxon>
        <taxon>Spirochaetia</taxon>
        <taxon>Leptospirales</taxon>
        <taxon>Leptospiraceae</taxon>
        <taxon>Leptospira</taxon>
    </lineage>
</organism>
<dbReference type="Gene3D" id="3.30.1200.10">
    <property type="entry name" value="YggU-like"/>
    <property type="match status" value="1"/>
</dbReference>